<sequence length="236" mass="27223">MRPRIENPESIVYITPPPPDPSDIFIADLAVLDHEHKEIFRKALARILSAPTAEHTYAQILDGLPTKESFHDSYVWMRRHPVYELEHTEVCEGFLDKARDFRAKFDPSELLFKQSCNAMWIHGSNSDLDHEVQCPLPIHGTPMNRPRWDADDAMTRFHIFRDKYERKVPINPPPPRCVRSSNDWPELDDYHIVGLAIGSRQWGQPVDEEAVAAAEARLKDITPSSPLWKPRLEDSN</sequence>
<dbReference type="EMBL" id="JAANBB010000145">
    <property type="protein sequence ID" value="KAF7548536.1"/>
    <property type="molecule type" value="Genomic_DNA"/>
</dbReference>
<reference evidence="1" key="1">
    <citation type="submission" date="2020-03" db="EMBL/GenBank/DDBJ databases">
        <title>Draft Genome Sequence of Cylindrodendrum hubeiense.</title>
        <authorList>
            <person name="Buettner E."/>
            <person name="Kellner H."/>
        </authorList>
    </citation>
    <scope>NUCLEOTIDE SEQUENCE</scope>
    <source>
        <strain evidence="1">IHI 201604</strain>
    </source>
</reference>
<dbReference type="Proteomes" id="UP000722485">
    <property type="component" value="Unassembled WGS sequence"/>
</dbReference>
<keyword evidence="2" id="KW-1185">Reference proteome</keyword>
<name>A0A9P5LEM1_9HYPO</name>
<dbReference type="OrthoDB" id="5346581at2759"/>
<evidence type="ECO:0000313" key="2">
    <source>
        <dbReference type="Proteomes" id="UP000722485"/>
    </source>
</evidence>
<proteinExistence type="predicted"/>
<evidence type="ECO:0000313" key="1">
    <source>
        <dbReference type="EMBL" id="KAF7548536.1"/>
    </source>
</evidence>
<accession>A0A9P5LEM1</accession>
<comment type="caution">
    <text evidence="1">The sequence shown here is derived from an EMBL/GenBank/DDBJ whole genome shotgun (WGS) entry which is preliminary data.</text>
</comment>
<gene>
    <name evidence="1" type="ORF">G7Z17_g6998</name>
</gene>
<organism evidence="1 2">
    <name type="scientific">Cylindrodendrum hubeiense</name>
    <dbReference type="NCBI Taxonomy" id="595255"/>
    <lineage>
        <taxon>Eukaryota</taxon>
        <taxon>Fungi</taxon>
        <taxon>Dikarya</taxon>
        <taxon>Ascomycota</taxon>
        <taxon>Pezizomycotina</taxon>
        <taxon>Sordariomycetes</taxon>
        <taxon>Hypocreomycetidae</taxon>
        <taxon>Hypocreales</taxon>
        <taxon>Nectriaceae</taxon>
        <taxon>Cylindrodendrum</taxon>
    </lineage>
</organism>
<protein>
    <submittedName>
        <fullName evidence="1">Uncharacterized protein</fullName>
    </submittedName>
</protein>
<dbReference type="AlphaFoldDB" id="A0A9P5LEM1"/>